<proteinExistence type="predicted"/>
<organism evidence="1">
    <name type="scientific">Aspergillus niger</name>
    <dbReference type="NCBI Taxonomy" id="5061"/>
    <lineage>
        <taxon>Eukaryota</taxon>
        <taxon>Fungi</taxon>
        <taxon>Dikarya</taxon>
        <taxon>Ascomycota</taxon>
        <taxon>Pezizomycotina</taxon>
        <taxon>Eurotiomycetes</taxon>
        <taxon>Eurotiomycetidae</taxon>
        <taxon>Eurotiales</taxon>
        <taxon>Aspergillaceae</taxon>
        <taxon>Aspergillus</taxon>
        <taxon>Aspergillus subgen. Circumdati</taxon>
    </lineage>
</organism>
<dbReference type="RefSeq" id="XP_059601610.1">
    <property type="nucleotide sequence ID" value="XM_059750287.1"/>
</dbReference>
<reference evidence="1" key="2">
    <citation type="submission" date="2025-08" db="UniProtKB">
        <authorList>
            <consortium name="RefSeq"/>
        </authorList>
    </citation>
    <scope>IDENTIFICATION</scope>
</reference>
<evidence type="ECO:0000313" key="1">
    <source>
        <dbReference type="RefSeq" id="XP_059601610.1"/>
    </source>
</evidence>
<name>A0AAJ8DZA6_ASPNG</name>
<reference evidence="1" key="1">
    <citation type="submission" date="2025-02" db="EMBL/GenBank/DDBJ databases">
        <authorList>
            <consortium name="NCBI Genome Project"/>
        </authorList>
    </citation>
    <scope>NUCLEOTIDE SEQUENCE</scope>
</reference>
<accession>A0AAJ8DZA6</accession>
<gene>
    <name evidence="1" type="ORF">An11g05590</name>
</gene>
<dbReference type="GeneID" id="84592299"/>
<dbReference type="AlphaFoldDB" id="A0AAJ8DZA6"/>
<dbReference type="KEGG" id="ang:An11g05590"/>
<sequence length="109" mass="11557">MGACLCMSTASRFQSATPDMILNPFPAFRTGNQEAPIRGYAGAAGIHLVLPLGFSAHGLFCNPGAGLEICGDINSRDVCFVESSPFIIEADPRYLGISPIVNGHVFRTI</sequence>
<dbReference type="VEuPathDB" id="FungiDB:An11g05590"/>
<protein>
    <submittedName>
        <fullName evidence="1">Uncharacterized protein</fullName>
    </submittedName>
</protein>